<gene>
    <name evidence="4" type="ORF">Y958_05785</name>
</gene>
<dbReference type="RefSeq" id="WP_088871249.1">
    <property type="nucleotide sequence ID" value="NZ_CP022110.1"/>
</dbReference>
<feature type="chain" id="PRO_5012535186" evidence="3">
    <location>
        <begin position="22"/>
        <end position="426"/>
    </location>
</feature>
<dbReference type="Gene3D" id="3.40.190.10">
    <property type="entry name" value="Periplasmic binding protein-like II"/>
    <property type="match status" value="2"/>
</dbReference>
<dbReference type="InterPro" id="IPR050490">
    <property type="entry name" value="Bact_solute-bd_prot1"/>
</dbReference>
<keyword evidence="5" id="KW-1185">Reference proteome</keyword>
<dbReference type="Pfam" id="PF01547">
    <property type="entry name" value="SBP_bac_1"/>
    <property type="match status" value="1"/>
</dbReference>
<dbReference type="PANTHER" id="PTHR43649:SF12">
    <property type="entry name" value="DIACETYLCHITOBIOSE BINDING PROTEIN DASA"/>
    <property type="match status" value="1"/>
</dbReference>
<protein>
    <submittedName>
        <fullName evidence="4">ABC transporter substrate-binding protein</fullName>
    </submittedName>
</protein>
<evidence type="ECO:0000256" key="3">
    <source>
        <dbReference type="SAM" id="SignalP"/>
    </source>
</evidence>
<evidence type="ECO:0000313" key="4">
    <source>
        <dbReference type="EMBL" id="ASG20377.1"/>
    </source>
</evidence>
<dbReference type="AlphaFoldDB" id="A0A248JNT8"/>
<dbReference type="EMBL" id="CP022110">
    <property type="protein sequence ID" value="ASG20377.1"/>
    <property type="molecule type" value="Genomic_DNA"/>
</dbReference>
<dbReference type="PANTHER" id="PTHR43649">
    <property type="entry name" value="ARABINOSE-BINDING PROTEIN-RELATED"/>
    <property type="match status" value="1"/>
</dbReference>
<evidence type="ECO:0000313" key="5">
    <source>
        <dbReference type="Proteomes" id="UP000197153"/>
    </source>
</evidence>
<dbReference type="KEGG" id="nao:Y958_05785"/>
<dbReference type="SUPFAM" id="SSF53850">
    <property type="entry name" value="Periplasmic binding protein-like II"/>
    <property type="match status" value="1"/>
</dbReference>
<keyword evidence="3" id="KW-0732">Signal</keyword>
<accession>A0A248JNT8</accession>
<reference evidence="4 5" key="1">
    <citation type="submission" date="2017-06" db="EMBL/GenBank/DDBJ databases">
        <title>Complete genome sequence of Nitrospirillum amazonense strain CBAmC, an endophytic nitrogen-fixing and plant growth-promoting bacterium, isolated from sugarcane.</title>
        <authorList>
            <person name="Schwab S."/>
            <person name="dos Santos Teixeira K.R."/>
            <person name="Simoes Araujo J.L."/>
            <person name="Soares Vidal M."/>
            <person name="Borges de Freitas H.R."/>
            <person name="Rivello Crivelaro A.L."/>
            <person name="Bueno de Camargo Nunes A."/>
            <person name="dos Santos C.M."/>
            <person name="Palmeira da Silva Rosa D."/>
            <person name="da Silva Padilha D."/>
            <person name="da Silva E."/>
            <person name="Araujo Terra L."/>
            <person name="Soares Mendes V."/>
            <person name="Farinelli L."/>
            <person name="Magalhaes Cruz L."/>
            <person name="Baldani J.I."/>
        </authorList>
    </citation>
    <scope>NUCLEOTIDE SEQUENCE [LARGE SCALE GENOMIC DNA]</scope>
    <source>
        <strain evidence="4 5">CBAmC</strain>
    </source>
</reference>
<dbReference type="Proteomes" id="UP000197153">
    <property type="component" value="Chromosome 1"/>
</dbReference>
<dbReference type="InterPro" id="IPR006059">
    <property type="entry name" value="SBP"/>
</dbReference>
<name>A0A248JNT8_9PROT</name>
<sequence>MMLKRLLLTLALALSALPARADELRLVEVLSSPERTETLKRLVAGFEARHPGTHVEITSLAWGSAFEKLATMVAAGDIPDVVEMPDRWLSLYAGNGQLESLEPYLARWPETQGLNERALTVARSVADTAYMLPYGFYLRALYYNKAVFRQADIAEPPKTLEELRTDAARIAQLPGKSGYCLRGGPGGLNGWVMFGASIAGGNAFFHEDGTSTLNDPGWVAGTSWLIDLYQKGLAPKDSVNWGFNEVVAGFYTGTCAMVDQDPDALIALKARMKAEDFGVAPWPKGPNGKAYPTLGFAGWSIFKRSERKDLAWDLVVALNDPAGNLAWNQQTGALPVYTAAAHDPLYAGAIYQGWFAELADPDVVPTLMPTYLPGFAYFADSLVVRSSQQALLGQISPATMNKQWAAYLTKARRKQASSSQLGGVKP</sequence>
<evidence type="ECO:0000256" key="2">
    <source>
        <dbReference type="ARBA" id="ARBA00008520"/>
    </source>
</evidence>
<comment type="similarity">
    <text evidence="2">Belongs to the bacterial solute-binding protein 1 family.</text>
</comment>
<comment type="subcellular location">
    <subcellularLocation>
        <location evidence="1">Periplasm</location>
    </subcellularLocation>
</comment>
<dbReference type="GO" id="GO:0042597">
    <property type="term" value="C:periplasmic space"/>
    <property type="evidence" value="ECO:0007669"/>
    <property type="project" value="UniProtKB-SubCell"/>
</dbReference>
<feature type="signal peptide" evidence="3">
    <location>
        <begin position="1"/>
        <end position="21"/>
    </location>
</feature>
<proteinExistence type="inferred from homology"/>
<evidence type="ECO:0000256" key="1">
    <source>
        <dbReference type="ARBA" id="ARBA00004418"/>
    </source>
</evidence>
<organism evidence="4 5">
    <name type="scientific">Nitrospirillum viridazoti CBAmc</name>
    <dbReference type="NCBI Taxonomy" id="1441467"/>
    <lineage>
        <taxon>Bacteria</taxon>
        <taxon>Pseudomonadati</taxon>
        <taxon>Pseudomonadota</taxon>
        <taxon>Alphaproteobacteria</taxon>
        <taxon>Rhodospirillales</taxon>
        <taxon>Azospirillaceae</taxon>
        <taxon>Nitrospirillum</taxon>
        <taxon>Nitrospirillum viridazoti</taxon>
    </lineage>
</organism>
<dbReference type="CDD" id="cd13585">
    <property type="entry name" value="PBP2_TMBP_like"/>
    <property type="match status" value="1"/>
</dbReference>